<accession>A0ABW7MW38</accession>
<gene>
    <name evidence="3" type="ORF">V8G58_03805</name>
</gene>
<dbReference type="InterPro" id="IPR052893">
    <property type="entry name" value="TCS_response_regulator"/>
</dbReference>
<comment type="caution">
    <text evidence="3">The sequence shown here is derived from an EMBL/GenBank/DDBJ whole genome shotgun (WGS) entry which is preliminary data.</text>
</comment>
<dbReference type="PANTHER" id="PTHR44520">
    <property type="entry name" value="RESPONSE REGULATOR RCP1-RELATED"/>
    <property type="match status" value="1"/>
</dbReference>
<evidence type="ECO:0000256" key="1">
    <source>
        <dbReference type="PROSITE-ProRule" id="PRU00169"/>
    </source>
</evidence>
<protein>
    <submittedName>
        <fullName evidence="3">Response regulator</fullName>
    </submittedName>
</protein>
<dbReference type="InterPro" id="IPR011006">
    <property type="entry name" value="CheY-like_superfamily"/>
</dbReference>
<keyword evidence="1" id="KW-0597">Phosphoprotein</keyword>
<feature type="modified residue" description="4-aspartylphosphate" evidence="1">
    <location>
        <position position="67"/>
    </location>
</feature>
<dbReference type="PANTHER" id="PTHR44520:SF2">
    <property type="entry name" value="RESPONSE REGULATOR RCP1"/>
    <property type="match status" value="1"/>
</dbReference>
<proteinExistence type="predicted"/>
<name>A0ABW7MW38_9FLAO</name>
<organism evidence="3 4">
    <name type="scientific">Gaetbulibacter aestuarii</name>
    <dbReference type="NCBI Taxonomy" id="1502358"/>
    <lineage>
        <taxon>Bacteria</taxon>
        <taxon>Pseudomonadati</taxon>
        <taxon>Bacteroidota</taxon>
        <taxon>Flavobacteriia</taxon>
        <taxon>Flavobacteriales</taxon>
        <taxon>Flavobacteriaceae</taxon>
        <taxon>Gaetbulibacter</taxon>
    </lineage>
</organism>
<dbReference type="PROSITE" id="PS50110">
    <property type="entry name" value="RESPONSE_REGULATORY"/>
    <property type="match status" value="1"/>
</dbReference>
<dbReference type="Pfam" id="PF00072">
    <property type="entry name" value="Response_reg"/>
    <property type="match status" value="1"/>
</dbReference>
<dbReference type="InterPro" id="IPR001789">
    <property type="entry name" value="Sig_transdc_resp-reg_receiver"/>
</dbReference>
<reference evidence="3 4" key="1">
    <citation type="submission" date="2024-02" db="EMBL/GenBank/DDBJ databases">
        <title>A Gaetbulibacter species isolated from tidal flats and genomic insights of their niches.</title>
        <authorList>
            <person name="Ye Y."/>
        </authorList>
    </citation>
    <scope>NUCLEOTIDE SEQUENCE [LARGE SCALE GENOMIC DNA]</scope>
    <source>
        <strain evidence="3 4">KYW382</strain>
    </source>
</reference>
<dbReference type="Proteomes" id="UP001610100">
    <property type="component" value="Unassembled WGS sequence"/>
</dbReference>
<feature type="domain" description="Response regulatory" evidence="2">
    <location>
        <begin position="9"/>
        <end position="137"/>
    </location>
</feature>
<dbReference type="SMART" id="SM00448">
    <property type="entry name" value="REC"/>
    <property type="match status" value="1"/>
</dbReference>
<keyword evidence="4" id="KW-1185">Reference proteome</keyword>
<evidence type="ECO:0000313" key="3">
    <source>
        <dbReference type="EMBL" id="MFH6771048.1"/>
    </source>
</evidence>
<dbReference type="RefSeq" id="WP_344739891.1">
    <property type="nucleotide sequence ID" value="NZ_BAABAY010000001.1"/>
</dbReference>
<dbReference type="Gene3D" id="3.40.50.2300">
    <property type="match status" value="1"/>
</dbReference>
<dbReference type="SUPFAM" id="SSF52172">
    <property type="entry name" value="CheY-like"/>
    <property type="match status" value="1"/>
</dbReference>
<evidence type="ECO:0000259" key="2">
    <source>
        <dbReference type="PROSITE" id="PS50110"/>
    </source>
</evidence>
<sequence>MSITNKNRCILLVDDDNICNFITKRILEQLGYNNSIEITQNGVAALDFLENTIKNIETPLPQLILLDINMPEMNGWKFIEAFEKLPEVIVNNMKIVMLTSSISPADIKKAASTSFVAEFITKPLNLEVMQSILKKYT</sequence>
<dbReference type="EMBL" id="JBAWKB010000001">
    <property type="protein sequence ID" value="MFH6771048.1"/>
    <property type="molecule type" value="Genomic_DNA"/>
</dbReference>
<evidence type="ECO:0000313" key="4">
    <source>
        <dbReference type="Proteomes" id="UP001610100"/>
    </source>
</evidence>